<comment type="caution">
    <text evidence="3">The sequence shown here is derived from an EMBL/GenBank/DDBJ whole genome shotgun (WGS) entry which is preliminary data.</text>
</comment>
<dbReference type="EMBL" id="JAAGXA010000016">
    <property type="protein sequence ID" value="NEN80194.1"/>
    <property type="molecule type" value="Genomic_DNA"/>
</dbReference>
<keyword evidence="4" id="KW-1185">Reference proteome</keyword>
<dbReference type="Proteomes" id="UP000468687">
    <property type="component" value="Unassembled WGS sequence"/>
</dbReference>
<dbReference type="Pfam" id="PF02720">
    <property type="entry name" value="DUF222"/>
    <property type="match status" value="1"/>
</dbReference>
<dbReference type="InterPro" id="IPR003870">
    <property type="entry name" value="DUF222"/>
</dbReference>
<proteinExistence type="predicted"/>
<feature type="region of interest" description="Disordered" evidence="1">
    <location>
        <begin position="422"/>
        <end position="450"/>
    </location>
</feature>
<organism evidence="3 4">
    <name type="scientific">Nocardioides zeae</name>
    <dbReference type="NCBI Taxonomy" id="1457234"/>
    <lineage>
        <taxon>Bacteria</taxon>
        <taxon>Bacillati</taxon>
        <taxon>Actinomycetota</taxon>
        <taxon>Actinomycetes</taxon>
        <taxon>Propionibacteriales</taxon>
        <taxon>Nocardioidaceae</taxon>
        <taxon>Nocardioides</taxon>
    </lineage>
</organism>
<dbReference type="InterPro" id="IPR003615">
    <property type="entry name" value="HNH_nuc"/>
</dbReference>
<reference evidence="3 4" key="1">
    <citation type="journal article" date="2014" name="Int. J. Syst. Evol. Microbiol.">
        <title>Nocardioides zeae sp. nov., isolated from the stem of Zea mays.</title>
        <authorList>
            <person name="Glaeser S.P."/>
            <person name="McInroy J.A."/>
            <person name="Busse H.J."/>
            <person name="Kampfer P."/>
        </authorList>
    </citation>
    <scope>NUCLEOTIDE SEQUENCE [LARGE SCALE GENOMIC DNA]</scope>
    <source>
        <strain evidence="3 4">JCM 30728</strain>
    </source>
</reference>
<dbReference type="AlphaFoldDB" id="A0A6P0HPN4"/>
<evidence type="ECO:0000256" key="1">
    <source>
        <dbReference type="SAM" id="MobiDB-lite"/>
    </source>
</evidence>
<accession>A0A6P0HPN4</accession>
<name>A0A6P0HPN4_9ACTN</name>
<evidence type="ECO:0000259" key="2">
    <source>
        <dbReference type="Pfam" id="PF02720"/>
    </source>
</evidence>
<dbReference type="RefSeq" id="WP_163773930.1">
    <property type="nucleotide sequence ID" value="NZ_JAAGXA010000016.1"/>
</dbReference>
<dbReference type="CDD" id="cd00085">
    <property type="entry name" value="HNHc"/>
    <property type="match status" value="1"/>
</dbReference>
<sequence>MDRGTHTTATALIEAVRERTAAARVAEAAAFVAVGDWAAAHTSDEVVGDPITSLGEWDSEALAGDQFLELGGPGAPVVAEFCIGEVAAARGCSFDAARRLVGDAVELRWRLPRVHARVAAGEVDVWRGRRIAQTTRSLTFEGAGFVDRHIAYVAGRATGPEVDRLVAEAAARFDPETTEAERHAADGDRYLSIDLGEVGYADPLTGTLRGTVNVHGSLDLADALDLERSIAHVARQLGELGCDPNLDIRRSMALGEIARRCDGVTTLEYDVEQPPTRARREVVLFVHLDQAAITGTLNGIGPGIDACTGMTGIDLARLDTPGLPRGAVTVEQVQSWCGSPDTRVTVKPIIDLNHHDAVNGYNPPNRTADHVRARWPRCVFPYCTRSSRTADLDHCARYDENGPPGQTSTRNLFPLCRRHHRMKTHPERRTGKRWTYRPTNPTRNEPPNAVIWTSPMGLRYLVDRDGTRPWPEDPGPG</sequence>
<evidence type="ECO:0000313" key="4">
    <source>
        <dbReference type="Proteomes" id="UP000468687"/>
    </source>
</evidence>
<feature type="domain" description="DUF222" evidence="2">
    <location>
        <begin position="84"/>
        <end position="237"/>
    </location>
</feature>
<feature type="compositionally biased region" description="Low complexity" evidence="1">
    <location>
        <begin position="437"/>
        <end position="448"/>
    </location>
</feature>
<protein>
    <submittedName>
        <fullName evidence="3">DUF222 domain-containing protein</fullName>
    </submittedName>
</protein>
<gene>
    <name evidence="3" type="ORF">G3T38_18190</name>
</gene>
<evidence type="ECO:0000313" key="3">
    <source>
        <dbReference type="EMBL" id="NEN80194.1"/>
    </source>
</evidence>